<dbReference type="GO" id="GO:0005789">
    <property type="term" value="C:endoplasmic reticulum membrane"/>
    <property type="evidence" value="ECO:0007669"/>
    <property type="project" value="UniProtKB-SubCell"/>
</dbReference>
<feature type="compositionally biased region" description="Low complexity" evidence="8">
    <location>
        <begin position="330"/>
        <end position="345"/>
    </location>
</feature>
<keyword evidence="7 9" id="KW-0472">Membrane</keyword>
<evidence type="ECO:0000256" key="1">
    <source>
        <dbReference type="ARBA" id="ARBA00004477"/>
    </source>
</evidence>
<dbReference type="AlphaFoldDB" id="A0A194S762"/>
<dbReference type="RefSeq" id="XP_018272612.1">
    <property type="nucleotide sequence ID" value="XM_018416398.1"/>
</dbReference>
<sequence>MARTKPKSTLEPSRNPPTPSLSSTSSSSSFSRPQQPELVPVRHYLPRVPLQLFAVAFSLVAASTSQDKHLAAPARFLQALHREPLKTLPVVCAALAAIQTWFAYSLRSNRIASLARLNHKGTDAPAPAPSRAAAARGTGFRGSLATMWDAAMRGEAPTEALWKKRALRRGAHAKAAIDTSFVGEAIMVTWLGTLAIHACTVLLGAPLTSNLTSTYLFSLLVSILAILPLAIALPLSDTSARFVWLRLASTFTPTDDLELALFAPALGTLVGAWLGAVPIPLDWDRPWQQWPTTPVLGALAGHALGSLVALARIAYGGVVRAAVDVLEEAGQQQQQQQQRGAQQGQGREGGRRKLKGQ</sequence>
<evidence type="ECO:0000256" key="8">
    <source>
        <dbReference type="SAM" id="MobiDB-lite"/>
    </source>
</evidence>
<keyword evidence="11" id="KW-1185">Reference proteome</keyword>
<dbReference type="GO" id="GO:0006506">
    <property type="term" value="P:GPI anchor biosynthetic process"/>
    <property type="evidence" value="ECO:0007669"/>
    <property type="project" value="UniProtKB-UniPathway"/>
</dbReference>
<dbReference type="Pfam" id="PF06699">
    <property type="entry name" value="PIG-F"/>
    <property type="match status" value="1"/>
</dbReference>
<evidence type="ECO:0000256" key="5">
    <source>
        <dbReference type="ARBA" id="ARBA00022824"/>
    </source>
</evidence>
<dbReference type="STRING" id="578459.A0A194S762"/>
<evidence type="ECO:0000313" key="10">
    <source>
        <dbReference type="EMBL" id="KPV76563.1"/>
    </source>
</evidence>
<dbReference type="OrthoDB" id="17366at2759"/>
<feature type="transmembrane region" description="Helical" evidence="9">
    <location>
        <begin position="181"/>
        <end position="203"/>
    </location>
</feature>
<comment type="pathway">
    <text evidence="2">Glycolipid biosynthesis; glycosylphosphatidylinositol-anchor biosynthesis.</text>
</comment>
<dbReference type="GeneID" id="28976846"/>
<dbReference type="InterPro" id="IPR009580">
    <property type="entry name" value="GPI_biosynthesis_protein_Pig-F"/>
</dbReference>
<dbReference type="OMA" id="PAFGACI"/>
<evidence type="ECO:0000256" key="7">
    <source>
        <dbReference type="ARBA" id="ARBA00023136"/>
    </source>
</evidence>
<dbReference type="Proteomes" id="UP000053890">
    <property type="component" value="Unassembled WGS sequence"/>
</dbReference>
<proteinExistence type="predicted"/>
<accession>A0A194S762</accession>
<keyword evidence="4 9" id="KW-0812">Transmembrane</keyword>
<comment type="subcellular location">
    <subcellularLocation>
        <location evidence="1">Endoplasmic reticulum membrane</location>
        <topology evidence="1">Multi-pass membrane protein</topology>
    </subcellularLocation>
</comment>
<keyword evidence="5" id="KW-0256">Endoplasmic reticulum</keyword>
<feature type="region of interest" description="Disordered" evidence="8">
    <location>
        <begin position="1"/>
        <end position="34"/>
    </location>
</feature>
<feature type="compositionally biased region" description="Low complexity" evidence="8">
    <location>
        <begin position="20"/>
        <end position="34"/>
    </location>
</feature>
<feature type="region of interest" description="Disordered" evidence="8">
    <location>
        <begin position="330"/>
        <end position="357"/>
    </location>
</feature>
<reference evidence="10 11" key="1">
    <citation type="journal article" date="2015" name="Front. Microbiol.">
        <title>Genome sequence of the plant growth promoting endophytic yeast Rhodotorula graminis WP1.</title>
        <authorList>
            <person name="Firrincieli A."/>
            <person name="Otillar R."/>
            <person name="Salamov A."/>
            <person name="Schmutz J."/>
            <person name="Khan Z."/>
            <person name="Redman R.S."/>
            <person name="Fleck N.D."/>
            <person name="Lindquist E."/>
            <person name="Grigoriev I.V."/>
            <person name="Doty S.L."/>
        </authorList>
    </citation>
    <scope>NUCLEOTIDE SEQUENCE [LARGE SCALE GENOMIC DNA]</scope>
    <source>
        <strain evidence="10 11">WP1</strain>
    </source>
</reference>
<organism evidence="10 11">
    <name type="scientific">Rhodotorula graminis (strain WP1)</name>
    <dbReference type="NCBI Taxonomy" id="578459"/>
    <lineage>
        <taxon>Eukaryota</taxon>
        <taxon>Fungi</taxon>
        <taxon>Dikarya</taxon>
        <taxon>Basidiomycota</taxon>
        <taxon>Pucciniomycotina</taxon>
        <taxon>Microbotryomycetes</taxon>
        <taxon>Sporidiobolales</taxon>
        <taxon>Sporidiobolaceae</taxon>
        <taxon>Rhodotorula</taxon>
    </lineage>
</organism>
<keyword evidence="3" id="KW-0337">GPI-anchor biosynthesis</keyword>
<keyword evidence="6 9" id="KW-1133">Transmembrane helix</keyword>
<evidence type="ECO:0008006" key="12">
    <source>
        <dbReference type="Google" id="ProtNLM"/>
    </source>
</evidence>
<name>A0A194S762_RHOGW</name>
<feature type="transmembrane region" description="Helical" evidence="9">
    <location>
        <begin position="296"/>
        <end position="315"/>
    </location>
</feature>
<evidence type="ECO:0000256" key="6">
    <source>
        <dbReference type="ARBA" id="ARBA00022989"/>
    </source>
</evidence>
<dbReference type="UniPathway" id="UPA00196"/>
<evidence type="ECO:0000313" key="11">
    <source>
        <dbReference type="Proteomes" id="UP000053890"/>
    </source>
</evidence>
<evidence type="ECO:0000256" key="4">
    <source>
        <dbReference type="ARBA" id="ARBA00022692"/>
    </source>
</evidence>
<dbReference type="EMBL" id="KQ474076">
    <property type="protein sequence ID" value="KPV76563.1"/>
    <property type="molecule type" value="Genomic_DNA"/>
</dbReference>
<feature type="transmembrane region" description="Helical" evidence="9">
    <location>
        <begin position="257"/>
        <end position="276"/>
    </location>
</feature>
<evidence type="ECO:0000256" key="9">
    <source>
        <dbReference type="SAM" id="Phobius"/>
    </source>
</evidence>
<gene>
    <name evidence="10" type="ORF">RHOBADRAFT_52554</name>
</gene>
<feature type="transmembrane region" description="Helical" evidence="9">
    <location>
        <begin position="215"/>
        <end position="236"/>
    </location>
</feature>
<evidence type="ECO:0000256" key="2">
    <source>
        <dbReference type="ARBA" id="ARBA00004687"/>
    </source>
</evidence>
<protein>
    <recommendedName>
        <fullName evidence="12">Glycosylphosphatidylinositol anchor biosynthesis protein 11</fullName>
    </recommendedName>
</protein>
<evidence type="ECO:0000256" key="3">
    <source>
        <dbReference type="ARBA" id="ARBA00022502"/>
    </source>
</evidence>